<sequence length="320" mass="33588">MKKIISRHSENISLGAVIIVLFAVFSVMQPNMMTAFNIKNILVQVSLTAIAAAGMTFAYTAGVFDMSIGSILALVSVVVARVATAAGLFPAILAAFAIAVMVGIINGLIVTKLQIQAFAATLVTMILIRGIAVLLANGADVPLYSMTSVKFISSGSVAGIPFPILLTILVYACAYFIYHATAFGMKIRSVGSNADASRISGIKTNRMIVAAFVLTAVTAVFSSLIKTAQVMFGKATIGEDFALDVMTTVILGGTLITGGKGNLTGTLIASILIAVIKNGLNINNVNSYYQQLVIGVILIFALVVNGIKTMKNEKQIRREG</sequence>
<proteinExistence type="predicted"/>
<evidence type="ECO:0000256" key="6">
    <source>
        <dbReference type="ARBA" id="ARBA00022989"/>
    </source>
</evidence>
<reference evidence="9" key="1">
    <citation type="journal article" date="2022" name="Cell">
        <title>Design, construction, and in vivo augmentation of a complex gut microbiome.</title>
        <authorList>
            <person name="Cheng A.G."/>
            <person name="Ho P.Y."/>
            <person name="Aranda-Diaz A."/>
            <person name="Jain S."/>
            <person name="Yu F.B."/>
            <person name="Meng X."/>
            <person name="Wang M."/>
            <person name="Iakiviak M."/>
            <person name="Nagashima K."/>
            <person name="Zhao A."/>
            <person name="Murugkar P."/>
            <person name="Patil A."/>
            <person name="Atabakhsh K."/>
            <person name="Weakley A."/>
            <person name="Yan J."/>
            <person name="Brumbaugh A.R."/>
            <person name="Higginbottom S."/>
            <person name="Dimas A."/>
            <person name="Shiver A.L."/>
            <person name="Deutschbauer A."/>
            <person name="Neff N."/>
            <person name="Sonnenburg J.L."/>
            <person name="Huang K.C."/>
            <person name="Fischbach M.A."/>
        </authorList>
    </citation>
    <scope>NUCLEOTIDE SEQUENCE</scope>
    <source>
        <strain evidence="9">DSM 19829</strain>
    </source>
</reference>
<dbReference type="PANTHER" id="PTHR32196:SF21">
    <property type="entry name" value="ABC TRANSPORTER PERMEASE PROTEIN YPHD-RELATED"/>
    <property type="match status" value="1"/>
</dbReference>
<evidence type="ECO:0000313" key="9">
    <source>
        <dbReference type="EMBL" id="UWP59004.1"/>
    </source>
</evidence>
<evidence type="ECO:0000256" key="2">
    <source>
        <dbReference type="ARBA" id="ARBA00022448"/>
    </source>
</evidence>
<name>A0ABY5VEG2_9FIRM</name>
<feature type="transmembrane region" description="Helical" evidence="8">
    <location>
        <begin position="12"/>
        <end position="29"/>
    </location>
</feature>
<keyword evidence="7 8" id="KW-0472">Membrane</keyword>
<feature type="transmembrane region" description="Helical" evidence="8">
    <location>
        <begin position="117"/>
        <end position="136"/>
    </location>
</feature>
<evidence type="ECO:0000256" key="7">
    <source>
        <dbReference type="ARBA" id="ARBA00023136"/>
    </source>
</evidence>
<feature type="transmembrane region" description="Helical" evidence="8">
    <location>
        <begin position="156"/>
        <end position="178"/>
    </location>
</feature>
<dbReference type="EMBL" id="CP102290">
    <property type="protein sequence ID" value="UWP59004.1"/>
    <property type="molecule type" value="Genomic_DNA"/>
</dbReference>
<feature type="transmembrane region" description="Helical" evidence="8">
    <location>
        <begin position="89"/>
        <end position="110"/>
    </location>
</feature>
<dbReference type="RefSeq" id="WP_028530188.1">
    <property type="nucleotide sequence ID" value="NZ_CABLBR010000047.1"/>
</dbReference>
<feature type="transmembrane region" description="Helical" evidence="8">
    <location>
        <begin position="66"/>
        <end position="83"/>
    </location>
</feature>
<evidence type="ECO:0000256" key="8">
    <source>
        <dbReference type="SAM" id="Phobius"/>
    </source>
</evidence>
<keyword evidence="5 8" id="KW-0812">Transmembrane</keyword>
<evidence type="ECO:0000256" key="5">
    <source>
        <dbReference type="ARBA" id="ARBA00022692"/>
    </source>
</evidence>
<dbReference type="Proteomes" id="UP001060164">
    <property type="component" value="Chromosome"/>
</dbReference>
<comment type="subcellular location">
    <subcellularLocation>
        <location evidence="1">Cell membrane</location>
        <topology evidence="1">Multi-pass membrane protein</topology>
    </subcellularLocation>
</comment>
<feature type="transmembrane region" description="Helical" evidence="8">
    <location>
        <begin position="41"/>
        <end position="59"/>
    </location>
</feature>
<evidence type="ECO:0000256" key="1">
    <source>
        <dbReference type="ARBA" id="ARBA00004651"/>
    </source>
</evidence>
<gene>
    <name evidence="9" type="ORF">NQ502_16780</name>
</gene>
<evidence type="ECO:0000256" key="4">
    <source>
        <dbReference type="ARBA" id="ARBA00022519"/>
    </source>
</evidence>
<feature type="transmembrane region" description="Helical" evidence="8">
    <location>
        <begin position="288"/>
        <end position="307"/>
    </location>
</feature>
<dbReference type="CDD" id="cd06579">
    <property type="entry name" value="TM_PBP1_transp_AraH_like"/>
    <property type="match status" value="1"/>
</dbReference>
<keyword evidence="2" id="KW-0813">Transport</keyword>
<feature type="transmembrane region" description="Helical" evidence="8">
    <location>
        <begin position="207"/>
        <end position="225"/>
    </location>
</feature>
<dbReference type="PANTHER" id="PTHR32196">
    <property type="entry name" value="ABC TRANSPORTER PERMEASE PROTEIN YPHD-RELATED-RELATED"/>
    <property type="match status" value="1"/>
</dbReference>
<keyword evidence="6 8" id="KW-1133">Transmembrane helix</keyword>
<keyword evidence="10" id="KW-1185">Reference proteome</keyword>
<evidence type="ECO:0000256" key="3">
    <source>
        <dbReference type="ARBA" id="ARBA00022475"/>
    </source>
</evidence>
<keyword evidence="3" id="KW-1003">Cell membrane</keyword>
<evidence type="ECO:0000313" key="10">
    <source>
        <dbReference type="Proteomes" id="UP001060164"/>
    </source>
</evidence>
<dbReference type="InterPro" id="IPR001851">
    <property type="entry name" value="ABC_transp_permease"/>
</dbReference>
<accession>A0ABY5VEG2</accession>
<dbReference type="Pfam" id="PF02653">
    <property type="entry name" value="BPD_transp_2"/>
    <property type="match status" value="1"/>
</dbReference>
<protein>
    <submittedName>
        <fullName evidence="9">ABC transporter permease</fullName>
    </submittedName>
</protein>
<keyword evidence="4" id="KW-0997">Cell inner membrane</keyword>
<organism evidence="9 10">
    <name type="scientific">Ruminococcus gauvreauii</name>
    <dbReference type="NCBI Taxonomy" id="438033"/>
    <lineage>
        <taxon>Bacteria</taxon>
        <taxon>Bacillati</taxon>
        <taxon>Bacillota</taxon>
        <taxon>Clostridia</taxon>
        <taxon>Eubacteriales</taxon>
        <taxon>Oscillospiraceae</taxon>
        <taxon>Ruminococcus</taxon>
    </lineage>
</organism>